<dbReference type="SUPFAM" id="SSF53474">
    <property type="entry name" value="alpha/beta-Hydrolases"/>
    <property type="match status" value="1"/>
</dbReference>
<sequence>MAEGLRQTQLQYASGNTLQNLLVWEFPDPPREEPGKPQYWIIYIHGGAWRDPRTDAASFIPTITSLLSSSPSPSSSRRIAGFASLNYRLSPHPSYPQDPAATPPRDLRAAAHPDHIRDVRAGIALLQRRFGFGSRYLLAGHSAGATLALQVPMGAAFAAGGDDGSPAAEVVPPAAVVGLEGIYDMPALDARMGGEYRPLFARAFGDDEAAWAEASPARFGGRFGEALGGGLVVLAWSPGDELIDAGEIDSMERRLREEEEKGLSVVALRDLKGLHDEIVEKGSEVARVLKQTIEELDKLGR</sequence>
<comment type="caution">
    <text evidence="4">The sequence shown here is derived from an EMBL/GenBank/DDBJ whole genome shotgun (WGS) entry which is preliminary data.</text>
</comment>
<comment type="function">
    <text evidence="3">Catalyzes the hydrolysis of N-formyl-L-kynurenine to L-kynurenine, the second step in the kynurenine pathway of tryptophan degradation. Kynurenine may be further oxidized to nicotinic acid, NAD(H) and NADP(H). Required for elimination of toxic metabolites.</text>
</comment>
<dbReference type="PANTHER" id="PTHR48081:SF33">
    <property type="entry name" value="KYNURENINE FORMAMIDASE"/>
    <property type="match status" value="1"/>
</dbReference>
<keyword evidence="1 3" id="KW-0378">Hydrolase</keyword>
<gene>
    <name evidence="4" type="ORF">NKR23_g10014</name>
</gene>
<evidence type="ECO:0000256" key="3">
    <source>
        <dbReference type="HAMAP-Rule" id="MF_03014"/>
    </source>
</evidence>
<dbReference type="GO" id="GO:0019441">
    <property type="term" value="P:L-tryptophan catabolic process to kynurenine"/>
    <property type="evidence" value="ECO:0007669"/>
    <property type="project" value="UniProtKB-UniRule"/>
</dbReference>
<evidence type="ECO:0000313" key="4">
    <source>
        <dbReference type="EMBL" id="KAJ9134601.1"/>
    </source>
</evidence>
<comment type="catalytic activity">
    <reaction evidence="3">
        <text>N-formyl-L-kynurenine + H2O = L-kynurenine + formate + H(+)</text>
        <dbReference type="Rhea" id="RHEA:13009"/>
        <dbReference type="ChEBI" id="CHEBI:15377"/>
        <dbReference type="ChEBI" id="CHEBI:15378"/>
        <dbReference type="ChEBI" id="CHEBI:15740"/>
        <dbReference type="ChEBI" id="CHEBI:57959"/>
        <dbReference type="ChEBI" id="CHEBI:58629"/>
        <dbReference type="EC" id="3.5.1.9"/>
    </reaction>
</comment>
<comment type="subunit">
    <text evidence="3">Homodimer.</text>
</comment>
<feature type="active site" evidence="3">
    <location>
        <position position="275"/>
    </location>
</feature>
<keyword evidence="5" id="KW-1185">Reference proteome</keyword>
<dbReference type="GO" id="GO:0004061">
    <property type="term" value="F:arylformamidase activity"/>
    <property type="evidence" value="ECO:0007669"/>
    <property type="project" value="UniProtKB-UniRule"/>
</dbReference>
<organism evidence="4 5">
    <name type="scientific">Pleurostoma richardsiae</name>
    <dbReference type="NCBI Taxonomy" id="41990"/>
    <lineage>
        <taxon>Eukaryota</taxon>
        <taxon>Fungi</taxon>
        <taxon>Dikarya</taxon>
        <taxon>Ascomycota</taxon>
        <taxon>Pezizomycotina</taxon>
        <taxon>Sordariomycetes</taxon>
        <taxon>Sordariomycetidae</taxon>
        <taxon>Calosphaeriales</taxon>
        <taxon>Pleurostomataceae</taxon>
        <taxon>Pleurostoma</taxon>
    </lineage>
</organism>
<dbReference type="Proteomes" id="UP001174694">
    <property type="component" value="Unassembled WGS sequence"/>
</dbReference>
<evidence type="ECO:0000313" key="5">
    <source>
        <dbReference type="Proteomes" id="UP001174694"/>
    </source>
</evidence>
<reference evidence="4" key="1">
    <citation type="submission" date="2022-07" db="EMBL/GenBank/DDBJ databases">
        <title>Fungi with potential for degradation of polypropylene.</title>
        <authorList>
            <person name="Gostincar C."/>
        </authorList>
    </citation>
    <scope>NUCLEOTIDE SEQUENCE</scope>
    <source>
        <strain evidence="4">EXF-13308</strain>
    </source>
</reference>
<evidence type="ECO:0000256" key="1">
    <source>
        <dbReference type="ARBA" id="ARBA00022801"/>
    </source>
</evidence>
<keyword evidence="2 3" id="KW-0823">Tryptophan catabolism</keyword>
<protein>
    <recommendedName>
        <fullName evidence="3">Kynurenine formamidase</fullName>
        <shortName evidence="3">KFA</shortName>
        <shortName evidence="3">KFase</shortName>
        <ecNumber evidence="3">3.5.1.9</ecNumber>
    </recommendedName>
    <alternativeName>
        <fullName evidence="3">Arylformamidase</fullName>
    </alternativeName>
    <alternativeName>
        <fullName evidence="3">N-formylkynurenine formamidase</fullName>
        <shortName evidence="3">FKF</shortName>
    </alternativeName>
</protein>
<dbReference type="EC" id="3.5.1.9" evidence="3"/>
<comment type="pathway">
    <text evidence="3">Amino-acid degradation; L-tryptophan degradation via kynurenine pathway; L-kynurenine from L-tryptophan: step 2/2.</text>
</comment>
<proteinExistence type="inferred from homology"/>
<comment type="domain">
    <text evidence="3">The main chain amide nitrogen atoms of the second glycine and its adjacent residue in the HGGXW motif define the oxyanion hole, and stabilize the oxyanion that forms during the nucleophilic attack by the catalytic serine during substrate cleavage.</text>
</comment>
<dbReference type="InterPro" id="IPR027519">
    <property type="entry name" value="KFase_ver/fungi-typ"/>
</dbReference>
<dbReference type="HAMAP" id="MF_03014">
    <property type="entry name" value="KFase"/>
    <property type="match status" value="1"/>
</dbReference>
<dbReference type="InterPro" id="IPR029058">
    <property type="entry name" value="AB_hydrolase_fold"/>
</dbReference>
<evidence type="ECO:0000256" key="2">
    <source>
        <dbReference type="ARBA" id="ARBA00023079"/>
    </source>
</evidence>
<dbReference type="PANTHER" id="PTHR48081">
    <property type="entry name" value="AB HYDROLASE SUPERFAMILY PROTEIN C4A8.06C"/>
    <property type="match status" value="1"/>
</dbReference>
<feature type="short sequence motif" description="HGGXW" evidence="3">
    <location>
        <begin position="45"/>
        <end position="49"/>
    </location>
</feature>
<comment type="similarity">
    <text evidence="3">Belongs to the kynurenine formamidase family.</text>
</comment>
<dbReference type="EMBL" id="JANBVO010000042">
    <property type="protein sequence ID" value="KAJ9134601.1"/>
    <property type="molecule type" value="Genomic_DNA"/>
</dbReference>
<feature type="active site" description="Nucleophile" evidence="3">
    <location>
        <position position="142"/>
    </location>
</feature>
<dbReference type="Gene3D" id="3.40.50.1820">
    <property type="entry name" value="alpha/beta hydrolase"/>
    <property type="match status" value="1"/>
</dbReference>
<dbReference type="AlphaFoldDB" id="A0AA38R528"/>
<feature type="active site" evidence="3">
    <location>
        <position position="240"/>
    </location>
</feature>
<dbReference type="GO" id="GO:0034354">
    <property type="term" value="P:'de novo' NAD+ biosynthetic process from L-tryptophan"/>
    <property type="evidence" value="ECO:0007669"/>
    <property type="project" value="UniProtKB-UniRule"/>
</dbReference>
<dbReference type="InterPro" id="IPR050300">
    <property type="entry name" value="GDXG_lipolytic_enzyme"/>
</dbReference>
<name>A0AA38R528_9PEZI</name>
<accession>A0AA38R528</accession>